<gene>
    <name evidence="2" type="ORF">CTEN210_00740</name>
</gene>
<comment type="caution">
    <text evidence="2">The sequence shown here is derived from an EMBL/GenBank/DDBJ whole genome shotgun (WGS) entry which is preliminary data.</text>
</comment>
<dbReference type="Proteomes" id="UP001054902">
    <property type="component" value="Unassembled WGS sequence"/>
</dbReference>
<accession>A0AAD3GYZ9</accession>
<organism evidence="2 3">
    <name type="scientific">Chaetoceros tenuissimus</name>
    <dbReference type="NCBI Taxonomy" id="426638"/>
    <lineage>
        <taxon>Eukaryota</taxon>
        <taxon>Sar</taxon>
        <taxon>Stramenopiles</taxon>
        <taxon>Ochrophyta</taxon>
        <taxon>Bacillariophyta</taxon>
        <taxon>Coscinodiscophyceae</taxon>
        <taxon>Chaetocerotophycidae</taxon>
        <taxon>Chaetocerotales</taxon>
        <taxon>Chaetocerotaceae</taxon>
        <taxon>Chaetoceros</taxon>
    </lineage>
</organism>
<feature type="region of interest" description="Disordered" evidence="1">
    <location>
        <begin position="80"/>
        <end position="126"/>
    </location>
</feature>
<evidence type="ECO:0000313" key="2">
    <source>
        <dbReference type="EMBL" id="GFH44266.1"/>
    </source>
</evidence>
<proteinExistence type="predicted"/>
<sequence length="144" mass="16628">MVYTDQSLCPKIWYNEEEPNWQPCTGEDCFNNNDQLYYYHDDGSCRYQFWNYDAKAWVYYNDCTYDDIEGCTCNPNKQETTGNVPKRGLRAHRDGKPQVSSGKAIRRLSAKAPKGVKSPKQTKGPKVVKAERIVDCKDVIDVKE</sequence>
<reference evidence="2 3" key="1">
    <citation type="journal article" date="2021" name="Sci. Rep.">
        <title>The genome of the diatom Chaetoceros tenuissimus carries an ancient integrated fragment of an extant virus.</title>
        <authorList>
            <person name="Hongo Y."/>
            <person name="Kimura K."/>
            <person name="Takaki Y."/>
            <person name="Yoshida Y."/>
            <person name="Baba S."/>
            <person name="Kobayashi G."/>
            <person name="Nagasaki K."/>
            <person name="Hano T."/>
            <person name="Tomaru Y."/>
        </authorList>
    </citation>
    <scope>NUCLEOTIDE SEQUENCE [LARGE SCALE GENOMIC DNA]</scope>
    <source>
        <strain evidence="2 3">NIES-3715</strain>
    </source>
</reference>
<evidence type="ECO:0000313" key="3">
    <source>
        <dbReference type="Proteomes" id="UP001054902"/>
    </source>
</evidence>
<name>A0AAD3GYZ9_9STRA</name>
<protein>
    <submittedName>
        <fullName evidence="2">Uncharacterized protein</fullName>
    </submittedName>
</protein>
<evidence type="ECO:0000256" key="1">
    <source>
        <dbReference type="SAM" id="MobiDB-lite"/>
    </source>
</evidence>
<dbReference type="EMBL" id="BLLK01000019">
    <property type="protein sequence ID" value="GFH44266.1"/>
    <property type="molecule type" value="Genomic_DNA"/>
</dbReference>
<dbReference type="AlphaFoldDB" id="A0AAD3GYZ9"/>
<keyword evidence="3" id="KW-1185">Reference proteome</keyword>